<dbReference type="EMBL" id="JACHNY010000015">
    <property type="protein sequence ID" value="MBB4619798.1"/>
    <property type="molecule type" value="Genomic_DNA"/>
</dbReference>
<proteinExistence type="predicted"/>
<sequence>MLDPDMPVQAAAGGQAAIAFALFEHIASRDPEAVARKDDAIAVFRECMEAVGHRVEPGLAKPRPIRLGGD</sequence>
<gene>
    <name evidence="1" type="ORF">GGQ96_003958</name>
</gene>
<keyword evidence="2" id="KW-1185">Reference proteome</keyword>
<dbReference type="AlphaFoldDB" id="A0A7W7AMH3"/>
<dbReference type="RefSeq" id="WP_184117014.1">
    <property type="nucleotide sequence ID" value="NZ_JACHNY010000015.1"/>
</dbReference>
<organism evidence="1 2">
    <name type="scientific">Sphingomonas abaci</name>
    <dbReference type="NCBI Taxonomy" id="237611"/>
    <lineage>
        <taxon>Bacteria</taxon>
        <taxon>Pseudomonadati</taxon>
        <taxon>Pseudomonadota</taxon>
        <taxon>Alphaproteobacteria</taxon>
        <taxon>Sphingomonadales</taxon>
        <taxon>Sphingomonadaceae</taxon>
        <taxon>Sphingomonas</taxon>
    </lineage>
</organism>
<reference evidence="1 2" key="1">
    <citation type="submission" date="2020-08" db="EMBL/GenBank/DDBJ databases">
        <title>Genomic Encyclopedia of Type Strains, Phase IV (KMG-IV): sequencing the most valuable type-strain genomes for metagenomic binning, comparative biology and taxonomic classification.</title>
        <authorList>
            <person name="Goeker M."/>
        </authorList>
    </citation>
    <scope>NUCLEOTIDE SEQUENCE [LARGE SCALE GENOMIC DNA]</scope>
    <source>
        <strain evidence="1 2">DSM 15867</strain>
    </source>
</reference>
<evidence type="ECO:0000313" key="2">
    <source>
        <dbReference type="Proteomes" id="UP000574769"/>
    </source>
</evidence>
<name>A0A7W7AMH3_9SPHN</name>
<dbReference type="Proteomes" id="UP000574769">
    <property type="component" value="Unassembled WGS sequence"/>
</dbReference>
<evidence type="ECO:0000313" key="1">
    <source>
        <dbReference type="EMBL" id="MBB4619798.1"/>
    </source>
</evidence>
<comment type="caution">
    <text evidence="1">The sequence shown here is derived from an EMBL/GenBank/DDBJ whole genome shotgun (WGS) entry which is preliminary data.</text>
</comment>
<protein>
    <submittedName>
        <fullName evidence="1">Uncharacterized protein</fullName>
    </submittedName>
</protein>
<accession>A0A7W7AMH3</accession>